<evidence type="ECO:0000313" key="1">
    <source>
        <dbReference type="EMBL" id="CUV23951.1"/>
    </source>
</evidence>
<dbReference type="EMBL" id="LN899822">
    <property type="protein sequence ID" value="CUV59830.1"/>
    <property type="molecule type" value="Genomic_DNA"/>
</dbReference>
<sequence>MARKQHLPVKLTENFERNLETIEAFWSEREFPAGYDRLLDDLAETVIPNLEQFPAMGAPLLSRAATSVEAVSKQGQLQDQLARFTSGELREYLLQDDLVLYAHIDDTIYLLSIRHYRQLSFDFAHLWPGPH</sequence>
<dbReference type="PATRIC" id="fig|305.107.peg.4565"/>
<proteinExistence type="predicted"/>
<dbReference type="EMBL" id="LN899825">
    <property type="protein sequence ID" value="CUV33904.1"/>
    <property type="molecule type" value="Genomic_DNA"/>
</dbReference>
<name>A0A0K1ZGS5_RALSL</name>
<dbReference type="AlphaFoldDB" id="A0A0K1ZGS5"/>
<dbReference type="InterPro" id="IPR035093">
    <property type="entry name" value="RelE/ParE_toxin_dom_sf"/>
</dbReference>
<evidence type="ECO:0000313" key="2">
    <source>
        <dbReference type="EMBL" id="CUV33904.1"/>
    </source>
</evidence>
<organism evidence="1">
    <name type="scientific">Ralstonia solanacearum</name>
    <name type="common">Pseudomonas solanacearum</name>
    <dbReference type="NCBI Taxonomy" id="305"/>
    <lineage>
        <taxon>Bacteria</taxon>
        <taxon>Pseudomonadati</taxon>
        <taxon>Pseudomonadota</taxon>
        <taxon>Betaproteobacteria</taxon>
        <taxon>Burkholderiales</taxon>
        <taxon>Burkholderiaceae</taxon>
        <taxon>Ralstonia</taxon>
        <taxon>Ralstonia solanacearum species complex</taxon>
    </lineage>
</organism>
<dbReference type="Gene3D" id="3.30.2310.20">
    <property type="entry name" value="RelE-like"/>
    <property type="match status" value="1"/>
</dbReference>
<dbReference type="EMBL" id="LN899826">
    <property type="protein sequence ID" value="CUV40965.1"/>
    <property type="molecule type" value="Genomic_DNA"/>
</dbReference>
<gene>
    <name evidence="4" type="ORF">RD1301_v1_570014</name>
    <name evidence="1" type="ORF">RUN1744_v1_530003</name>
    <name evidence="2" type="ORF">TD1301_v1_620014</name>
    <name evidence="3" type="ORF">TF3108_v1_620014</name>
</gene>
<evidence type="ECO:0000313" key="3">
    <source>
        <dbReference type="EMBL" id="CUV40965.1"/>
    </source>
</evidence>
<evidence type="ECO:0000313" key="4">
    <source>
        <dbReference type="EMBL" id="CUV59830.1"/>
    </source>
</evidence>
<reference evidence="1" key="1">
    <citation type="submission" date="2015-10" db="EMBL/GenBank/DDBJ databases">
        <authorList>
            <person name="Gilbert D.G."/>
        </authorList>
    </citation>
    <scope>NUCLEOTIDE SEQUENCE</scope>
    <source>
        <strain evidence="1">Phyl III-seqv23</strain>
    </source>
</reference>
<accession>A0A0K1ZGS5</accession>
<dbReference type="EMBL" id="LN899823">
    <property type="protein sequence ID" value="CUV23951.1"/>
    <property type="molecule type" value="Genomic_DNA"/>
</dbReference>
<protein>
    <submittedName>
        <fullName evidence="1">Uncharacterized protein</fullName>
    </submittedName>
</protein>